<dbReference type="EnsemblMetazoa" id="XM_022809251">
    <property type="protein sequence ID" value="XP_022664986"/>
    <property type="gene ID" value="LOC111252000"/>
</dbReference>
<dbReference type="GeneID" id="111252000"/>
<dbReference type="PANTHER" id="PTHR12174">
    <property type="entry name" value="SIGNAL PEPTIDE PEPTIDASE"/>
    <property type="match status" value="1"/>
</dbReference>
<feature type="transmembrane region" description="Helical" evidence="7">
    <location>
        <begin position="267"/>
        <end position="287"/>
    </location>
</feature>
<accession>A0A7M7KCU0</accession>
<feature type="transmembrane region" description="Helical" evidence="7">
    <location>
        <begin position="456"/>
        <end position="478"/>
    </location>
</feature>
<evidence type="ECO:0000313" key="10">
    <source>
        <dbReference type="Proteomes" id="UP000594260"/>
    </source>
</evidence>
<dbReference type="GO" id="GO:0042500">
    <property type="term" value="F:aspartic endopeptidase activity, intramembrane cleaving"/>
    <property type="evidence" value="ECO:0007669"/>
    <property type="project" value="InterPro"/>
</dbReference>
<sequence length="619" mass="68011">MQGKSVRFGFAFFLLMLLELSMVQLCAAKSKYAVLKAKTAHTSQHFCMIYFPEFKKLPSSAESAVPIGLVNATTYDSCNELPVNFKREAALTRSTNVCPVERTIVHFKKANATALIMASNKVKFEPIKVEVNETRELDIVVGYVSENTASALINLLSLPGGAVEVWMFACSESPLDYSLVVIWFIAVFTVAVGAFWSGRVRLELFILEQQQRGPDCRFLNNGNGTSTNGFQENKISQSGSLQGYSVDNGAMLAGGVQEESSLDVSPLLVSLFVVCMGAMLILLYFFFQYLVYFIIGMFAIASVTSLIGVLEPVINRIPIGTTKIPRRLLPCFYGSLQIRHVFLIVFAIALTAAWLLLRHKPWSWALQDLLGVAFSLNMLRTLRLPNLLICSVLLVLLFFYDIFFVFVTPFLTMKGESVMVEVARGAADTQEQLPMVLRVPHLGADPLNVCFSQFSLLGFGDILVPGLLVSYCHAFDLLHHRQDQQRPPATSGCCCCCTTSSTSRLYYIVSVVFYGIGLMVTFVALYLMETPQPALLYLVPCTLLPVVLVAACRGELRAMWRGNFGGPAVSHSHGLANGGVIGSTCAGQRPPNHSALPPYGATETDPAPIYQTDSTMIHN</sequence>
<evidence type="ECO:0000256" key="7">
    <source>
        <dbReference type="SAM" id="Phobius"/>
    </source>
</evidence>
<feature type="transmembrane region" description="Helical" evidence="7">
    <location>
        <begin position="336"/>
        <end position="356"/>
    </location>
</feature>
<evidence type="ECO:0000256" key="1">
    <source>
        <dbReference type="ARBA" id="ARBA00004127"/>
    </source>
</evidence>
<feature type="signal peptide" evidence="8">
    <location>
        <begin position="1"/>
        <end position="28"/>
    </location>
</feature>
<dbReference type="RefSeq" id="XP_022664986.1">
    <property type="nucleotide sequence ID" value="XM_022809251.1"/>
</dbReference>
<dbReference type="AlphaFoldDB" id="A0A7M7KCU0"/>
<keyword evidence="8" id="KW-0732">Signal</keyword>
<dbReference type="Pfam" id="PF04258">
    <property type="entry name" value="Peptidase_A22B"/>
    <property type="match status" value="1"/>
</dbReference>
<protein>
    <recommendedName>
        <fullName evidence="11">Signal peptide peptidase-like 2B</fullName>
    </recommendedName>
</protein>
<dbReference type="SMART" id="SM00730">
    <property type="entry name" value="PSN"/>
    <property type="match status" value="1"/>
</dbReference>
<keyword evidence="3 7" id="KW-0812">Transmembrane</keyword>
<organism evidence="9 10">
    <name type="scientific">Varroa destructor</name>
    <name type="common">Honeybee mite</name>
    <dbReference type="NCBI Taxonomy" id="109461"/>
    <lineage>
        <taxon>Eukaryota</taxon>
        <taxon>Metazoa</taxon>
        <taxon>Ecdysozoa</taxon>
        <taxon>Arthropoda</taxon>
        <taxon>Chelicerata</taxon>
        <taxon>Arachnida</taxon>
        <taxon>Acari</taxon>
        <taxon>Parasitiformes</taxon>
        <taxon>Mesostigmata</taxon>
        <taxon>Gamasina</taxon>
        <taxon>Dermanyssoidea</taxon>
        <taxon>Varroidae</taxon>
        <taxon>Varroa</taxon>
    </lineage>
</organism>
<evidence type="ECO:0000256" key="3">
    <source>
        <dbReference type="ARBA" id="ARBA00022692"/>
    </source>
</evidence>
<comment type="similarity">
    <text evidence="2">Belongs to the peptidase A22B family.</text>
</comment>
<reference evidence="9" key="1">
    <citation type="submission" date="2021-01" db="UniProtKB">
        <authorList>
            <consortium name="EnsemblMetazoa"/>
        </authorList>
    </citation>
    <scope>IDENTIFICATION</scope>
</reference>
<dbReference type="GO" id="GO:0098553">
    <property type="term" value="C:lumenal side of endoplasmic reticulum membrane"/>
    <property type="evidence" value="ECO:0007669"/>
    <property type="project" value="TreeGrafter"/>
</dbReference>
<evidence type="ECO:0000256" key="5">
    <source>
        <dbReference type="ARBA" id="ARBA00022989"/>
    </source>
</evidence>
<dbReference type="GO" id="GO:0098554">
    <property type="term" value="C:cytoplasmic side of endoplasmic reticulum membrane"/>
    <property type="evidence" value="ECO:0007669"/>
    <property type="project" value="TreeGrafter"/>
</dbReference>
<feature type="chain" id="PRO_5029477557" description="Signal peptide peptidase-like 2B" evidence="8">
    <location>
        <begin position="29"/>
        <end position="619"/>
    </location>
</feature>
<name>A0A7M7KCU0_VARDE</name>
<keyword evidence="4" id="KW-0378">Hydrolase</keyword>
<proteinExistence type="inferred from homology"/>
<comment type="subcellular location">
    <subcellularLocation>
        <location evidence="1">Endomembrane system</location>
        <topology evidence="1">Multi-pass membrane protein</topology>
    </subcellularLocation>
</comment>
<dbReference type="InterPro" id="IPR006639">
    <property type="entry name" value="Preselin/SPP"/>
</dbReference>
<dbReference type="GO" id="GO:0033619">
    <property type="term" value="P:membrane protein proteolysis"/>
    <property type="evidence" value="ECO:0007669"/>
    <property type="project" value="TreeGrafter"/>
</dbReference>
<dbReference type="GO" id="GO:0030660">
    <property type="term" value="C:Golgi-associated vesicle membrane"/>
    <property type="evidence" value="ECO:0007669"/>
    <property type="project" value="TreeGrafter"/>
</dbReference>
<evidence type="ECO:0000256" key="6">
    <source>
        <dbReference type="ARBA" id="ARBA00023136"/>
    </source>
</evidence>
<feature type="transmembrane region" description="Helical" evidence="7">
    <location>
        <begin position="534"/>
        <end position="552"/>
    </location>
</feature>
<evidence type="ECO:0000256" key="8">
    <source>
        <dbReference type="SAM" id="SignalP"/>
    </source>
</evidence>
<evidence type="ECO:0000256" key="4">
    <source>
        <dbReference type="ARBA" id="ARBA00022801"/>
    </source>
</evidence>
<evidence type="ECO:0000256" key="2">
    <source>
        <dbReference type="ARBA" id="ARBA00006859"/>
    </source>
</evidence>
<evidence type="ECO:0000313" key="9">
    <source>
        <dbReference type="EnsemblMetazoa" id="XP_022664986"/>
    </source>
</evidence>
<dbReference type="PANTHER" id="PTHR12174:SF103">
    <property type="entry name" value="INTRAMEMBRANE PROTEASE (IMPAS) FAMILY"/>
    <property type="match status" value="1"/>
</dbReference>
<feature type="transmembrane region" description="Helical" evidence="7">
    <location>
        <begin position="386"/>
        <end position="411"/>
    </location>
</feature>
<dbReference type="Proteomes" id="UP000594260">
    <property type="component" value="Unplaced"/>
</dbReference>
<keyword evidence="10" id="KW-1185">Reference proteome</keyword>
<keyword evidence="6 7" id="KW-0472">Membrane</keyword>
<dbReference type="InterPro" id="IPR007369">
    <property type="entry name" value="Peptidase_A22B_SPP"/>
</dbReference>
<feature type="transmembrane region" description="Helical" evidence="7">
    <location>
        <begin position="505"/>
        <end position="528"/>
    </location>
</feature>
<feature type="transmembrane region" description="Helical" evidence="7">
    <location>
        <begin position="293"/>
        <end position="315"/>
    </location>
</feature>
<feature type="transmembrane region" description="Helical" evidence="7">
    <location>
        <begin position="177"/>
        <end position="196"/>
    </location>
</feature>
<keyword evidence="5 7" id="KW-1133">Transmembrane helix</keyword>
<evidence type="ECO:0008006" key="11">
    <source>
        <dbReference type="Google" id="ProtNLM"/>
    </source>
</evidence>
<dbReference type="GO" id="GO:0005765">
    <property type="term" value="C:lysosomal membrane"/>
    <property type="evidence" value="ECO:0007669"/>
    <property type="project" value="TreeGrafter"/>
</dbReference>